<dbReference type="PANTHER" id="PTHR30386">
    <property type="entry name" value="MEMBRANE FUSION SUBUNIT OF EMRAB-TOLC MULTIDRUG EFFLUX PUMP"/>
    <property type="match status" value="1"/>
</dbReference>
<sequence>MPGERTTAKQEKNGPTHVQGRTGKGGAMKLGRKPVLAGLAVLALAGVLVWWWAHERVYPGTDDAYVEAHVLTVVPEVGGRIAELAVDENDHVAAGDLLFRIDDRALKAAVDQARARADAALQSAGAAAREVAAAEAELDSARAARREAEADYLRQEGLFRRNDVSQSALDSALAARDRAQAEETAAAQQLARAQASLGDEGDRNAGVREALAALQMAEIDLDHATVTAPESGWIANIDLRPGSVVTAGQPLFSLVGDAEWWIEANFKETDLTRIRPGQPAAIGIDLCPALDLEGRVASVGPGAGAVFSLLPAQNATGNWVKVTRRIPVRIALDPVPEAARFCLKAGASATATVDTTAAPGP</sequence>
<dbReference type="Gene3D" id="2.40.50.100">
    <property type="match status" value="1"/>
</dbReference>
<dbReference type="Gene3D" id="1.10.287.470">
    <property type="entry name" value="Helix hairpin bin"/>
    <property type="match status" value="1"/>
</dbReference>
<gene>
    <name evidence="7" type="ORF">C8N38_112124</name>
</gene>
<keyword evidence="8" id="KW-1185">Reference proteome</keyword>
<feature type="compositionally biased region" description="Basic and acidic residues" evidence="3">
    <location>
        <begin position="1"/>
        <end position="14"/>
    </location>
</feature>
<dbReference type="Proteomes" id="UP000244037">
    <property type="component" value="Unassembled WGS sequence"/>
</dbReference>
<dbReference type="SUPFAM" id="SSF111369">
    <property type="entry name" value="HlyD-like secretion proteins"/>
    <property type="match status" value="2"/>
</dbReference>
<evidence type="ECO:0000313" key="8">
    <source>
        <dbReference type="Proteomes" id="UP000244037"/>
    </source>
</evidence>
<keyword evidence="4" id="KW-0812">Transmembrane</keyword>
<feature type="region of interest" description="Disordered" evidence="3">
    <location>
        <begin position="1"/>
        <end position="26"/>
    </location>
</feature>
<reference evidence="7 8" key="1">
    <citation type="submission" date="2018-04" db="EMBL/GenBank/DDBJ databases">
        <title>Genomic Encyclopedia of Archaeal and Bacterial Type Strains, Phase II (KMG-II): from individual species to whole genera.</title>
        <authorList>
            <person name="Goeker M."/>
        </authorList>
    </citation>
    <scope>NUCLEOTIDE SEQUENCE [LARGE SCALE GENOMIC DNA]</scope>
    <source>
        <strain evidence="7 8">DSM 19783</strain>
    </source>
</reference>
<dbReference type="InterPro" id="IPR058634">
    <property type="entry name" value="AaeA-lik-b-barrel"/>
</dbReference>
<name>A0A8E3APQ5_9RHOB</name>
<keyword evidence="4" id="KW-1133">Transmembrane helix</keyword>
<evidence type="ECO:0000259" key="5">
    <source>
        <dbReference type="Pfam" id="PF25917"/>
    </source>
</evidence>
<comment type="caution">
    <text evidence="7">The sequence shown here is derived from an EMBL/GenBank/DDBJ whole genome shotgun (WGS) entry which is preliminary data.</text>
</comment>
<evidence type="ECO:0000259" key="6">
    <source>
        <dbReference type="Pfam" id="PF25963"/>
    </source>
</evidence>
<dbReference type="GO" id="GO:0055085">
    <property type="term" value="P:transmembrane transport"/>
    <property type="evidence" value="ECO:0007669"/>
    <property type="project" value="InterPro"/>
</dbReference>
<dbReference type="Pfam" id="PF25917">
    <property type="entry name" value="BSH_RND"/>
    <property type="match status" value="1"/>
</dbReference>
<feature type="transmembrane region" description="Helical" evidence="4">
    <location>
        <begin position="34"/>
        <end position="53"/>
    </location>
</feature>
<keyword evidence="4" id="KW-0472">Membrane</keyword>
<dbReference type="EMBL" id="QAYC01000012">
    <property type="protein sequence ID" value="PTW46166.1"/>
    <property type="molecule type" value="Genomic_DNA"/>
</dbReference>
<protein>
    <submittedName>
        <fullName evidence="7">Membrane fusion protein (Multidrug efflux system)</fullName>
    </submittedName>
</protein>
<evidence type="ECO:0000256" key="2">
    <source>
        <dbReference type="SAM" id="Coils"/>
    </source>
</evidence>
<feature type="domain" description="Multidrug resistance protein MdtA-like barrel-sandwich hybrid" evidence="5">
    <location>
        <begin position="71"/>
        <end position="254"/>
    </location>
</feature>
<comment type="subcellular location">
    <subcellularLocation>
        <location evidence="1">Cell envelope</location>
    </subcellularLocation>
</comment>
<dbReference type="Gene3D" id="2.40.30.170">
    <property type="match status" value="1"/>
</dbReference>
<evidence type="ECO:0000256" key="3">
    <source>
        <dbReference type="SAM" id="MobiDB-lite"/>
    </source>
</evidence>
<proteinExistence type="predicted"/>
<feature type="domain" description="p-hydroxybenzoic acid efflux pump subunit AaeA-like beta-barrel" evidence="6">
    <location>
        <begin position="260"/>
        <end position="353"/>
    </location>
</feature>
<accession>A0A8E3APQ5</accession>
<organism evidence="7 8">
    <name type="scientific">Rhodovulum kholense</name>
    <dbReference type="NCBI Taxonomy" id="453584"/>
    <lineage>
        <taxon>Bacteria</taxon>
        <taxon>Pseudomonadati</taxon>
        <taxon>Pseudomonadota</taxon>
        <taxon>Alphaproteobacteria</taxon>
        <taxon>Rhodobacterales</taxon>
        <taxon>Paracoccaceae</taxon>
        <taxon>Rhodovulum</taxon>
    </lineage>
</organism>
<dbReference type="Pfam" id="PF25963">
    <property type="entry name" value="Beta-barrel_AAEA"/>
    <property type="match status" value="1"/>
</dbReference>
<dbReference type="InterPro" id="IPR058625">
    <property type="entry name" value="MdtA-like_BSH"/>
</dbReference>
<dbReference type="AlphaFoldDB" id="A0A8E3APQ5"/>
<dbReference type="PANTHER" id="PTHR30386:SF19">
    <property type="entry name" value="MULTIDRUG EXPORT PROTEIN EMRA-RELATED"/>
    <property type="match status" value="1"/>
</dbReference>
<evidence type="ECO:0000256" key="1">
    <source>
        <dbReference type="ARBA" id="ARBA00004196"/>
    </source>
</evidence>
<dbReference type="GO" id="GO:0030313">
    <property type="term" value="C:cell envelope"/>
    <property type="evidence" value="ECO:0007669"/>
    <property type="project" value="UniProtKB-SubCell"/>
</dbReference>
<evidence type="ECO:0000313" key="7">
    <source>
        <dbReference type="EMBL" id="PTW46166.1"/>
    </source>
</evidence>
<feature type="coiled-coil region" evidence="2">
    <location>
        <begin position="124"/>
        <end position="151"/>
    </location>
</feature>
<keyword evidence="2" id="KW-0175">Coiled coil</keyword>
<evidence type="ECO:0000256" key="4">
    <source>
        <dbReference type="SAM" id="Phobius"/>
    </source>
</evidence>
<dbReference type="InterPro" id="IPR050739">
    <property type="entry name" value="MFP"/>
</dbReference>